<evidence type="ECO:0000313" key="5">
    <source>
        <dbReference type="Proteomes" id="UP000316079"/>
    </source>
</evidence>
<dbReference type="InterPro" id="IPR016187">
    <property type="entry name" value="CTDL_fold"/>
</dbReference>
<evidence type="ECO:0000313" key="4">
    <source>
        <dbReference type="EMBL" id="TRY66194.1"/>
    </source>
</evidence>
<keyword evidence="1" id="KW-0812">Transmembrane</keyword>
<dbReference type="PANTHER" id="PTHR22803">
    <property type="entry name" value="MANNOSE, PHOSPHOLIPASE, LECTIN RECEPTOR RELATED"/>
    <property type="match status" value="1"/>
</dbReference>
<dbReference type="SMART" id="SM00034">
    <property type="entry name" value="CLECT"/>
    <property type="match status" value="1"/>
</dbReference>
<keyword evidence="5" id="KW-1185">Reference proteome</keyword>
<comment type="caution">
    <text evidence="4">The sequence shown here is derived from an EMBL/GenBank/DDBJ whole genome shotgun (WGS) entry which is preliminary data.</text>
</comment>
<keyword evidence="2" id="KW-0732">Signal</keyword>
<accession>A0A553NL77</accession>
<evidence type="ECO:0000259" key="3">
    <source>
        <dbReference type="PROSITE" id="PS50041"/>
    </source>
</evidence>
<dbReference type="PROSITE" id="PS50041">
    <property type="entry name" value="C_TYPE_LECTIN_2"/>
    <property type="match status" value="1"/>
</dbReference>
<keyword evidence="1" id="KW-0472">Membrane</keyword>
<gene>
    <name evidence="4" type="ORF">DNTS_028304</name>
</gene>
<evidence type="ECO:0000256" key="2">
    <source>
        <dbReference type="SAM" id="SignalP"/>
    </source>
</evidence>
<name>A0A553NL77_9TELE</name>
<dbReference type="CDD" id="cd00037">
    <property type="entry name" value="CLECT"/>
    <property type="match status" value="1"/>
</dbReference>
<feature type="signal peptide" evidence="2">
    <location>
        <begin position="1"/>
        <end position="25"/>
    </location>
</feature>
<dbReference type="EMBL" id="SRMA01026860">
    <property type="protein sequence ID" value="TRY66194.1"/>
    <property type="molecule type" value="Genomic_DNA"/>
</dbReference>
<dbReference type="OrthoDB" id="9945342at2759"/>
<proteinExistence type="predicted"/>
<sequence length="223" mass="24897">MESRLCRVTFFYLVFITFSGHVTRGEDTADGRTWLTFDLNCYHFVHGAEDVAKSYSLQDAKDICRGYGLLTVRSADENEFVVKYSPSVWKGSMNVWLGLYYDSDGSALSFSNWEDGGFEDSDLPLMDTCVALHSSTGRWENISCTDEPENGVICKTKSRPMLSALVIISVLLILLISALIWFLQQRKSSGSSILSLMEYHPPFGSPSADQTCLVEAEEINQAP</sequence>
<keyword evidence="1" id="KW-1133">Transmembrane helix</keyword>
<protein>
    <recommendedName>
        <fullName evidence="3">C-type lectin domain-containing protein</fullName>
    </recommendedName>
</protein>
<dbReference type="AlphaFoldDB" id="A0A553NL77"/>
<dbReference type="InterPro" id="IPR001304">
    <property type="entry name" value="C-type_lectin-like"/>
</dbReference>
<dbReference type="SUPFAM" id="SSF56436">
    <property type="entry name" value="C-type lectin-like"/>
    <property type="match status" value="1"/>
</dbReference>
<dbReference type="STRING" id="623744.A0A553NL77"/>
<evidence type="ECO:0000256" key="1">
    <source>
        <dbReference type="SAM" id="Phobius"/>
    </source>
</evidence>
<organism evidence="4 5">
    <name type="scientific">Danionella cerebrum</name>
    <dbReference type="NCBI Taxonomy" id="2873325"/>
    <lineage>
        <taxon>Eukaryota</taxon>
        <taxon>Metazoa</taxon>
        <taxon>Chordata</taxon>
        <taxon>Craniata</taxon>
        <taxon>Vertebrata</taxon>
        <taxon>Euteleostomi</taxon>
        <taxon>Actinopterygii</taxon>
        <taxon>Neopterygii</taxon>
        <taxon>Teleostei</taxon>
        <taxon>Ostariophysi</taxon>
        <taxon>Cypriniformes</taxon>
        <taxon>Danionidae</taxon>
        <taxon>Danioninae</taxon>
        <taxon>Danionella</taxon>
    </lineage>
</organism>
<reference evidence="4 5" key="1">
    <citation type="journal article" date="2019" name="Sci. Data">
        <title>Hybrid genome assembly and annotation of Danionella translucida.</title>
        <authorList>
            <person name="Kadobianskyi M."/>
            <person name="Schulze L."/>
            <person name="Schuelke M."/>
            <person name="Judkewitz B."/>
        </authorList>
    </citation>
    <scope>NUCLEOTIDE SEQUENCE [LARGE SCALE GENOMIC DNA]</scope>
    <source>
        <strain evidence="4 5">Bolton</strain>
    </source>
</reference>
<feature type="domain" description="C-type lectin" evidence="3">
    <location>
        <begin position="37"/>
        <end position="144"/>
    </location>
</feature>
<feature type="transmembrane region" description="Helical" evidence="1">
    <location>
        <begin position="161"/>
        <end position="183"/>
    </location>
</feature>
<dbReference type="Gene3D" id="3.10.100.10">
    <property type="entry name" value="Mannose-Binding Protein A, subunit A"/>
    <property type="match status" value="1"/>
</dbReference>
<feature type="chain" id="PRO_5021851615" description="C-type lectin domain-containing protein" evidence="2">
    <location>
        <begin position="26"/>
        <end position="223"/>
    </location>
</feature>
<dbReference type="Pfam" id="PF00059">
    <property type="entry name" value="Lectin_C"/>
    <property type="match status" value="1"/>
</dbReference>
<dbReference type="InterPro" id="IPR050111">
    <property type="entry name" value="C-type_lectin/snaclec_domain"/>
</dbReference>
<dbReference type="Proteomes" id="UP000316079">
    <property type="component" value="Unassembled WGS sequence"/>
</dbReference>
<dbReference type="InterPro" id="IPR016186">
    <property type="entry name" value="C-type_lectin-like/link_sf"/>
</dbReference>